<dbReference type="FunFam" id="3.40.50.2000:FF:000019">
    <property type="entry name" value="Glycosyltransferase"/>
    <property type="match status" value="1"/>
</dbReference>
<dbReference type="InterPro" id="IPR035595">
    <property type="entry name" value="UDP_glycos_trans_CS"/>
</dbReference>
<dbReference type="Gene3D" id="1.20.58.2220">
    <property type="entry name" value="Formin, FH2 domain"/>
    <property type="match status" value="2"/>
</dbReference>
<evidence type="ECO:0000259" key="6">
    <source>
        <dbReference type="PROSITE" id="PS51444"/>
    </source>
</evidence>
<dbReference type="PANTHER" id="PTHR11926:SF1560">
    <property type="entry name" value="UDP-GLYCOSYLTRANSFERASE 74E1-RELATED"/>
    <property type="match status" value="1"/>
</dbReference>
<dbReference type="SMART" id="SM00498">
    <property type="entry name" value="FH2"/>
    <property type="match status" value="1"/>
</dbReference>
<dbReference type="PROSITE" id="PS00375">
    <property type="entry name" value="UDPGT"/>
    <property type="match status" value="1"/>
</dbReference>
<sequence length="677" mass="76223">MPLRGHFNRRKFLKEVLDVPFAFKRVDAMLYITNFDSEVEYLKRSFETLEAACEELRNSRMFLKLLEAVLKTGNRMNVGTNRGDAHAFKLDTLLKLVDIKGTDGKTTLLHFVVQEIIRLEGSCLFGTNQNQTAEKTPISAFQDEDESPFKLGPAEKFLKEVLDVPFAFKRVDAMLYITNFDSEVEYLKRSFETLEFIFIGIRTVEICCLKVLTCCLKTISICIGLQRTFVNLATTCVPSLSTKSFGQFGYNMHAYIRSSSPAQENGMPREMEKQNRMSHVLAIPIPAQGHINPMAQFSKRLASKELQVTIVIFSSKVLKHTRRLGSVQVVTIDFDGYEGKISLDDYLRQFRATVTRKLPELVAELSTSSGNPVSCLLYDSHMPWVLETARQLGLFGASLFTQSCAVDTVYYTIQEMQQKKIPPEKLLVTVSRFPALAALEIADLPSFVQGMESESEYSSLLNQVVGQFSNFKDADWIFVNTFNTLEEEAVNWLASQRSIKPIGPMIPSFYLDRQLEDDKEYGPSLFKPNLDGCNEWLDSKENGSVVYVSFGSLAALGGEQMAEIAWGLKRSGCCFLWVVRESERKKLPINFAEESSGKGVIVTWSQQLEVLAHRSVGCFMTHCGWNSTLEALSLGVPMVAMPQWTDQPTNAKYIADVWQVGVRVKANEKGIVTKEGV</sequence>
<comment type="pathway">
    <text evidence="1">Pigment biosynthesis; anthocyanin biosynthesis.</text>
</comment>
<feature type="domain" description="FH2" evidence="6">
    <location>
        <begin position="1"/>
        <end position="245"/>
    </location>
</feature>
<dbReference type="GO" id="GO:0080043">
    <property type="term" value="F:quercetin 3-O-glucosyltransferase activity"/>
    <property type="evidence" value="ECO:0007669"/>
    <property type="project" value="TreeGrafter"/>
</dbReference>
<evidence type="ECO:0000256" key="3">
    <source>
        <dbReference type="ARBA" id="ARBA00022679"/>
    </source>
</evidence>
<keyword evidence="3" id="KW-0808">Transferase</keyword>
<evidence type="ECO:0000256" key="4">
    <source>
        <dbReference type="ARBA" id="ARBA00047606"/>
    </source>
</evidence>
<dbReference type="SUPFAM" id="SSF53756">
    <property type="entry name" value="UDP-Glycosyltransferase/glycogen phosphorylase"/>
    <property type="match status" value="1"/>
</dbReference>
<dbReference type="AlphaFoldDB" id="A0A6N2LK22"/>
<dbReference type="Pfam" id="PF00201">
    <property type="entry name" value="UDPGT"/>
    <property type="match status" value="1"/>
</dbReference>
<dbReference type="InterPro" id="IPR042201">
    <property type="entry name" value="FH2_Formin_sf"/>
</dbReference>
<evidence type="ECO:0000256" key="5">
    <source>
        <dbReference type="RuleBase" id="RU361260"/>
    </source>
</evidence>
<dbReference type="GO" id="GO:0047213">
    <property type="term" value="F:anthocyanidin 3-O-glucosyltransferase activity"/>
    <property type="evidence" value="ECO:0007669"/>
    <property type="project" value="UniProtKB-EC"/>
</dbReference>
<dbReference type="Gene3D" id="3.40.50.2000">
    <property type="entry name" value="Glycogen Phosphorylase B"/>
    <property type="match status" value="2"/>
</dbReference>
<accession>A0A6N2LK22</accession>
<name>A0A6N2LK22_SALVM</name>
<dbReference type="PANTHER" id="PTHR11926">
    <property type="entry name" value="GLUCOSYL/GLUCURONOSYL TRANSFERASES"/>
    <property type="match status" value="1"/>
</dbReference>
<protein>
    <recommendedName>
        <fullName evidence="5">Formin-like protein</fullName>
    </recommendedName>
</protein>
<dbReference type="SUPFAM" id="SSF101447">
    <property type="entry name" value="Formin homology 2 domain (FH2 domain)"/>
    <property type="match status" value="2"/>
</dbReference>
<dbReference type="EMBL" id="CAADRP010001568">
    <property type="protein sequence ID" value="VFU41789.1"/>
    <property type="molecule type" value="Genomic_DNA"/>
</dbReference>
<dbReference type="GO" id="GO:0080044">
    <property type="term" value="F:quercetin 7-O-glucosyltransferase activity"/>
    <property type="evidence" value="ECO:0007669"/>
    <property type="project" value="TreeGrafter"/>
</dbReference>
<dbReference type="UniPathway" id="UPA00009"/>
<proteinExistence type="inferred from homology"/>
<evidence type="ECO:0000256" key="2">
    <source>
        <dbReference type="ARBA" id="ARBA00009995"/>
    </source>
</evidence>
<evidence type="ECO:0000313" key="7">
    <source>
        <dbReference type="EMBL" id="VFU41789.1"/>
    </source>
</evidence>
<comment type="similarity">
    <text evidence="5">Belongs to the formin-like family.</text>
</comment>
<comment type="catalytic activity">
    <reaction evidence="4">
        <text>an anthocyanidin + UDP-alpha-D-glucose + H(+) = an anthocyanidin 3-O-beta-D-glucoside + UDP</text>
        <dbReference type="Rhea" id="RHEA:20093"/>
        <dbReference type="ChEBI" id="CHEBI:15378"/>
        <dbReference type="ChEBI" id="CHEBI:16307"/>
        <dbReference type="ChEBI" id="CHEBI:58223"/>
        <dbReference type="ChEBI" id="CHEBI:58885"/>
        <dbReference type="ChEBI" id="CHEBI:143576"/>
        <dbReference type="EC" id="2.4.1.115"/>
    </reaction>
</comment>
<dbReference type="InterPro" id="IPR002213">
    <property type="entry name" value="UDP_glucos_trans"/>
</dbReference>
<organism evidence="7">
    <name type="scientific">Salix viminalis</name>
    <name type="common">Common osier</name>
    <name type="synonym">Basket willow</name>
    <dbReference type="NCBI Taxonomy" id="40686"/>
    <lineage>
        <taxon>Eukaryota</taxon>
        <taxon>Viridiplantae</taxon>
        <taxon>Streptophyta</taxon>
        <taxon>Embryophyta</taxon>
        <taxon>Tracheophyta</taxon>
        <taxon>Spermatophyta</taxon>
        <taxon>Magnoliopsida</taxon>
        <taxon>eudicotyledons</taxon>
        <taxon>Gunneridae</taxon>
        <taxon>Pentapetalae</taxon>
        <taxon>rosids</taxon>
        <taxon>fabids</taxon>
        <taxon>Malpighiales</taxon>
        <taxon>Salicaceae</taxon>
        <taxon>Saliceae</taxon>
        <taxon>Salix</taxon>
    </lineage>
</organism>
<comment type="similarity">
    <text evidence="2">Belongs to the UDP-glycosyltransferase family.</text>
</comment>
<dbReference type="CDD" id="cd03784">
    <property type="entry name" value="GT1_Gtf-like"/>
    <property type="match status" value="1"/>
</dbReference>
<gene>
    <name evidence="7" type="ORF">SVIM_LOCUS247017</name>
</gene>
<dbReference type="PROSITE" id="PS51444">
    <property type="entry name" value="FH2"/>
    <property type="match status" value="1"/>
</dbReference>
<evidence type="ECO:0000256" key="1">
    <source>
        <dbReference type="ARBA" id="ARBA00004935"/>
    </source>
</evidence>
<dbReference type="GO" id="GO:0009718">
    <property type="term" value="P:anthocyanin-containing compound biosynthetic process"/>
    <property type="evidence" value="ECO:0007669"/>
    <property type="project" value="UniProtKB-UniPathway"/>
</dbReference>
<dbReference type="Pfam" id="PF02181">
    <property type="entry name" value="FH2"/>
    <property type="match status" value="2"/>
</dbReference>
<dbReference type="InterPro" id="IPR015425">
    <property type="entry name" value="FH2_Formin"/>
</dbReference>
<reference evidence="7" key="1">
    <citation type="submission" date="2019-03" db="EMBL/GenBank/DDBJ databases">
        <authorList>
            <person name="Mank J."/>
            <person name="Almeida P."/>
        </authorList>
    </citation>
    <scope>NUCLEOTIDE SEQUENCE</scope>
    <source>
        <strain evidence="7">78183</strain>
    </source>
</reference>